<dbReference type="EC" id="6.3.4.5" evidence="2"/>
<protein>
    <submittedName>
        <fullName evidence="2">Argininosuccinate synthase</fullName>
        <ecNumber evidence="2">6.3.4.5</ecNumber>
    </submittedName>
</protein>
<feature type="compositionally biased region" description="Basic residues" evidence="1">
    <location>
        <begin position="29"/>
        <end position="43"/>
    </location>
</feature>
<feature type="region of interest" description="Disordered" evidence="1">
    <location>
        <begin position="18"/>
        <end position="405"/>
    </location>
</feature>
<feature type="non-terminal residue" evidence="2">
    <location>
        <position position="1"/>
    </location>
</feature>
<proteinExistence type="predicted"/>
<feature type="non-terminal residue" evidence="2">
    <location>
        <position position="405"/>
    </location>
</feature>
<organism evidence="2">
    <name type="scientific">uncultured Mycobacteriales bacterium</name>
    <dbReference type="NCBI Taxonomy" id="581187"/>
    <lineage>
        <taxon>Bacteria</taxon>
        <taxon>Bacillati</taxon>
        <taxon>Actinomycetota</taxon>
        <taxon>Actinomycetes</taxon>
        <taxon>Mycobacteriales</taxon>
        <taxon>environmental samples</taxon>
    </lineage>
</organism>
<sequence length="405" mass="44074">DRACRPCLLRRAGHLRGHRLDRRADRRRGGGRRGRRRPGRRGPRGGPQAGHRLRRRRVGGARPEGRVRRPLLPARPAGRRPLHGALPAGLRAVPAGDRGGPGRRRPAVRRRHRRARLHRQGQRPGPVRGGHRRARPGPGRAGPGPGLRHDPGRVDRLRRAQRPADRRLRPLAVLHRPEPLGSGRGDRLPRGPVERADRGALLLLRGPDHRPGPGRGADPLRRRGADRDRRPPGHRPAGHRGAEHPGRCPGGGPARHGRGPAGGHQEPRGLRGPGRPRAPGRTPRAGGPHGRAGPAPVQAGRRAALGRAGLRRPVVLPTEDRAGRVHRLGAGARQRRGPAAAARRLGGPHRPPQRQHAVRLRAGDLRHRRHLRPVAGQGLRAALGPAEPHRRDPGPEGRQRGLRTV</sequence>
<feature type="compositionally biased region" description="Basic residues" evidence="1">
    <location>
        <begin position="101"/>
        <end position="121"/>
    </location>
</feature>
<evidence type="ECO:0000256" key="1">
    <source>
        <dbReference type="SAM" id="MobiDB-lite"/>
    </source>
</evidence>
<feature type="compositionally biased region" description="Basic and acidic residues" evidence="1">
    <location>
        <begin position="387"/>
        <end position="399"/>
    </location>
</feature>
<feature type="compositionally biased region" description="Basic and acidic residues" evidence="1">
    <location>
        <begin position="218"/>
        <end position="231"/>
    </location>
</feature>
<dbReference type="AlphaFoldDB" id="A0A6J4J3K1"/>
<feature type="compositionally biased region" description="Basic and acidic residues" evidence="1">
    <location>
        <begin position="147"/>
        <end position="168"/>
    </location>
</feature>
<gene>
    <name evidence="2" type="ORF">AVDCRST_MAG41-2628</name>
</gene>
<feature type="compositionally biased region" description="Gly residues" evidence="1">
    <location>
        <begin position="248"/>
        <end position="262"/>
    </location>
</feature>
<feature type="compositionally biased region" description="Low complexity" evidence="1">
    <location>
        <begin position="328"/>
        <end position="345"/>
    </location>
</feature>
<feature type="compositionally biased region" description="Basic and acidic residues" evidence="1">
    <location>
        <begin position="184"/>
        <end position="198"/>
    </location>
</feature>
<dbReference type="EMBL" id="CADCTP010000242">
    <property type="protein sequence ID" value="CAA9266066.1"/>
    <property type="molecule type" value="Genomic_DNA"/>
</dbReference>
<dbReference type="GO" id="GO:0004055">
    <property type="term" value="F:argininosuccinate synthase activity"/>
    <property type="evidence" value="ECO:0007669"/>
    <property type="project" value="UniProtKB-EC"/>
</dbReference>
<evidence type="ECO:0000313" key="2">
    <source>
        <dbReference type="EMBL" id="CAA9266066.1"/>
    </source>
</evidence>
<reference evidence="2" key="1">
    <citation type="submission" date="2020-02" db="EMBL/GenBank/DDBJ databases">
        <authorList>
            <person name="Meier V. D."/>
        </authorList>
    </citation>
    <scope>NUCLEOTIDE SEQUENCE</scope>
    <source>
        <strain evidence="2">AVDCRST_MAG41</strain>
    </source>
</reference>
<name>A0A6J4J3K1_9ACTN</name>
<keyword evidence="2" id="KW-0436">Ligase</keyword>
<feature type="compositionally biased region" description="Low complexity" evidence="1">
    <location>
        <begin position="273"/>
        <end position="312"/>
    </location>
</feature>
<accession>A0A6J4J3K1</accession>